<evidence type="ECO:0000313" key="1">
    <source>
        <dbReference type="EnsemblMetazoa" id="PPA36014.1"/>
    </source>
</evidence>
<name>A0A2A6BKV4_PRIPA</name>
<reference evidence="2" key="1">
    <citation type="journal article" date="2008" name="Nat. Genet.">
        <title>The Pristionchus pacificus genome provides a unique perspective on nematode lifestyle and parasitism.</title>
        <authorList>
            <person name="Dieterich C."/>
            <person name="Clifton S.W."/>
            <person name="Schuster L.N."/>
            <person name="Chinwalla A."/>
            <person name="Delehaunty K."/>
            <person name="Dinkelacker I."/>
            <person name="Fulton L."/>
            <person name="Fulton R."/>
            <person name="Godfrey J."/>
            <person name="Minx P."/>
            <person name="Mitreva M."/>
            <person name="Roeseler W."/>
            <person name="Tian H."/>
            <person name="Witte H."/>
            <person name="Yang S.P."/>
            <person name="Wilson R.K."/>
            <person name="Sommer R.J."/>
        </authorList>
    </citation>
    <scope>NUCLEOTIDE SEQUENCE [LARGE SCALE GENOMIC DNA]</scope>
    <source>
        <strain evidence="2">PS312</strain>
    </source>
</reference>
<dbReference type="EnsemblMetazoa" id="PPA36014.1">
    <property type="protein sequence ID" value="PPA36014.1"/>
    <property type="gene ID" value="WBGene00274383"/>
</dbReference>
<organism evidence="1 2">
    <name type="scientific">Pristionchus pacificus</name>
    <name type="common">Parasitic nematode worm</name>
    <dbReference type="NCBI Taxonomy" id="54126"/>
    <lineage>
        <taxon>Eukaryota</taxon>
        <taxon>Metazoa</taxon>
        <taxon>Ecdysozoa</taxon>
        <taxon>Nematoda</taxon>
        <taxon>Chromadorea</taxon>
        <taxon>Rhabditida</taxon>
        <taxon>Rhabditina</taxon>
        <taxon>Diplogasteromorpha</taxon>
        <taxon>Diplogasteroidea</taxon>
        <taxon>Neodiplogasteridae</taxon>
        <taxon>Pristionchus</taxon>
    </lineage>
</organism>
<dbReference type="Proteomes" id="UP000005239">
    <property type="component" value="Unassembled WGS sequence"/>
</dbReference>
<protein>
    <submittedName>
        <fullName evidence="1">Uncharacterized protein</fullName>
    </submittedName>
</protein>
<dbReference type="AlphaFoldDB" id="A0A2A6BKV4"/>
<accession>A0A2A6BKV4</accession>
<accession>A0A8R1UPL5</accession>
<gene>
    <name evidence="1" type="primary">WBGene00274383</name>
</gene>
<keyword evidence="2" id="KW-1185">Reference proteome</keyword>
<proteinExistence type="predicted"/>
<evidence type="ECO:0000313" key="2">
    <source>
        <dbReference type="Proteomes" id="UP000005239"/>
    </source>
</evidence>
<reference evidence="1" key="2">
    <citation type="submission" date="2022-06" db="UniProtKB">
        <authorList>
            <consortium name="EnsemblMetazoa"/>
        </authorList>
    </citation>
    <scope>IDENTIFICATION</scope>
    <source>
        <strain evidence="1">PS312</strain>
    </source>
</reference>
<sequence length="64" mass="7130">MTKPYCNHPKETPAAFMIIRHTFAVLSISIVTVCVYIVKKSPTVSKVYANLLLVGQFSMTSIHC</sequence>